<dbReference type="EMBL" id="CAJNJA010025897">
    <property type="protein sequence ID" value="CAE7551234.1"/>
    <property type="molecule type" value="Genomic_DNA"/>
</dbReference>
<reference evidence="2" key="1">
    <citation type="submission" date="2021-02" db="EMBL/GenBank/DDBJ databases">
        <authorList>
            <person name="Dougan E. K."/>
            <person name="Rhodes N."/>
            <person name="Thang M."/>
            <person name="Chan C."/>
        </authorList>
    </citation>
    <scope>NUCLEOTIDE SEQUENCE</scope>
</reference>
<feature type="transmembrane region" description="Helical" evidence="1">
    <location>
        <begin position="221"/>
        <end position="242"/>
    </location>
</feature>
<evidence type="ECO:0000256" key="1">
    <source>
        <dbReference type="SAM" id="Phobius"/>
    </source>
</evidence>
<comment type="caution">
    <text evidence="2">The sequence shown here is derived from an EMBL/GenBank/DDBJ whole genome shotgun (WGS) entry which is preliminary data.</text>
</comment>
<proteinExistence type="predicted"/>
<dbReference type="AlphaFoldDB" id="A0A812TTX6"/>
<gene>
    <name evidence="2" type="ORF">SNEC2469_LOCUS15878</name>
</gene>
<feature type="non-terminal residue" evidence="2">
    <location>
        <position position="329"/>
    </location>
</feature>
<name>A0A812TTX6_9DINO</name>
<accession>A0A812TTX6</accession>
<organism evidence="2 3">
    <name type="scientific">Symbiodinium necroappetens</name>
    <dbReference type="NCBI Taxonomy" id="1628268"/>
    <lineage>
        <taxon>Eukaryota</taxon>
        <taxon>Sar</taxon>
        <taxon>Alveolata</taxon>
        <taxon>Dinophyceae</taxon>
        <taxon>Suessiales</taxon>
        <taxon>Symbiodiniaceae</taxon>
        <taxon>Symbiodinium</taxon>
    </lineage>
</organism>
<feature type="transmembrane region" description="Helical" evidence="1">
    <location>
        <begin position="184"/>
        <end position="209"/>
    </location>
</feature>
<dbReference type="OrthoDB" id="411112at2759"/>
<evidence type="ECO:0000313" key="3">
    <source>
        <dbReference type="Proteomes" id="UP000601435"/>
    </source>
</evidence>
<keyword evidence="3" id="KW-1185">Reference proteome</keyword>
<keyword evidence="1" id="KW-0472">Membrane</keyword>
<sequence>YIMHVDDDTELPDDFVLDETVWNDPRVHGVSYGIRMRPTGVVQRLVDWEFRRISQCRLFESMYSTVWFQHGIIGIWRRQAFMETMQEHPFLPFGEDNWNGTINLLKQRAMAQELRSSVTTYAPSAFFPGSSSRDQGYGATCLWKQRAERWCVNAPRRLWLRLYLMLFYRTGSLSRTLVFQATSVLHLMSVIGHLLAPFILLHALVVFVALDDWSEVSRHMLGALASFAVCQWANGLFLSAFLLRDQPCLQADAVTLLLWPLYSTFLQICTLYGHWRCLLFYIPFFPMRHGLYTEGGMDPDALRQLHGIHCVEASNLLGRLFGGWVRLMI</sequence>
<dbReference type="Proteomes" id="UP000601435">
    <property type="component" value="Unassembled WGS sequence"/>
</dbReference>
<evidence type="ECO:0000313" key="2">
    <source>
        <dbReference type="EMBL" id="CAE7551234.1"/>
    </source>
</evidence>
<keyword evidence="1" id="KW-0812">Transmembrane</keyword>
<protein>
    <submittedName>
        <fullName evidence="2">Uncharacterized protein</fullName>
    </submittedName>
</protein>
<feature type="transmembrane region" description="Helical" evidence="1">
    <location>
        <begin position="262"/>
        <end position="282"/>
    </location>
</feature>
<keyword evidence="1" id="KW-1133">Transmembrane helix</keyword>